<keyword evidence="2" id="KW-1185">Reference proteome</keyword>
<evidence type="ECO:0000313" key="2">
    <source>
        <dbReference type="Proteomes" id="UP000192277"/>
    </source>
</evidence>
<protein>
    <recommendedName>
        <fullName evidence="3">Class I lanthipeptide</fullName>
    </recommendedName>
</protein>
<dbReference type="Proteomes" id="UP000192277">
    <property type="component" value="Unassembled WGS sequence"/>
</dbReference>
<proteinExistence type="predicted"/>
<evidence type="ECO:0008006" key="3">
    <source>
        <dbReference type="Google" id="ProtNLM"/>
    </source>
</evidence>
<reference evidence="1 2" key="1">
    <citation type="submission" date="2016-04" db="EMBL/GenBank/DDBJ databases">
        <authorList>
            <person name="Chen L."/>
            <person name="Zhuang W."/>
            <person name="Wang G."/>
        </authorList>
    </citation>
    <scope>NUCLEOTIDE SEQUENCE [LARGE SCALE GENOMIC DNA]</scope>
    <source>
        <strain evidence="2">GR20</strain>
    </source>
</reference>
<dbReference type="EMBL" id="LWBO01000084">
    <property type="protein sequence ID" value="OQP39091.1"/>
    <property type="molecule type" value="Genomic_DNA"/>
</dbReference>
<evidence type="ECO:0000313" key="1">
    <source>
        <dbReference type="EMBL" id="OQP39091.1"/>
    </source>
</evidence>
<organism evidence="1 2">
    <name type="scientific">Niastella koreensis</name>
    <dbReference type="NCBI Taxonomy" id="354356"/>
    <lineage>
        <taxon>Bacteria</taxon>
        <taxon>Pseudomonadati</taxon>
        <taxon>Bacteroidota</taxon>
        <taxon>Chitinophagia</taxon>
        <taxon>Chitinophagales</taxon>
        <taxon>Chitinophagaceae</taxon>
        <taxon>Niastella</taxon>
    </lineage>
</organism>
<name>A0ABX3NLS5_9BACT</name>
<accession>A0ABX3NLS5</accession>
<sequence length="67" mass="6843">MKKRKLIQKIREISSGQLTGGFAVLSTNALVIGGVTDPVNNCIGGDCSNNCSKANCGNCVAGCGVKQ</sequence>
<gene>
    <name evidence="1" type="ORF">A4D02_17295</name>
</gene>
<comment type="caution">
    <text evidence="1">The sequence shown here is derived from an EMBL/GenBank/DDBJ whole genome shotgun (WGS) entry which is preliminary data.</text>
</comment>
<dbReference type="RefSeq" id="WP_014217146.1">
    <property type="nucleotide sequence ID" value="NZ_LWBO01000084.1"/>
</dbReference>